<name>A0ACB9BEI8_CICIN</name>
<keyword evidence="2" id="KW-1185">Reference proteome</keyword>
<evidence type="ECO:0000313" key="2">
    <source>
        <dbReference type="Proteomes" id="UP001055811"/>
    </source>
</evidence>
<reference evidence="1 2" key="2">
    <citation type="journal article" date="2022" name="Mol. Ecol. Resour.">
        <title>The genomes of chicory, endive, great burdock and yacon provide insights into Asteraceae paleo-polyploidization history and plant inulin production.</title>
        <authorList>
            <person name="Fan W."/>
            <person name="Wang S."/>
            <person name="Wang H."/>
            <person name="Wang A."/>
            <person name="Jiang F."/>
            <person name="Liu H."/>
            <person name="Zhao H."/>
            <person name="Xu D."/>
            <person name="Zhang Y."/>
        </authorList>
    </citation>
    <scope>NUCLEOTIDE SEQUENCE [LARGE SCALE GENOMIC DNA]</scope>
    <source>
        <strain evidence="2">cv. Punajuju</strain>
        <tissue evidence="1">Leaves</tissue>
    </source>
</reference>
<comment type="caution">
    <text evidence="1">The sequence shown here is derived from an EMBL/GenBank/DDBJ whole genome shotgun (WGS) entry which is preliminary data.</text>
</comment>
<accession>A0ACB9BEI8</accession>
<reference evidence="2" key="1">
    <citation type="journal article" date="2022" name="Mol. Ecol. Resour.">
        <title>The genomes of chicory, endive, great burdock and yacon provide insights into Asteraceae palaeo-polyploidization history and plant inulin production.</title>
        <authorList>
            <person name="Fan W."/>
            <person name="Wang S."/>
            <person name="Wang H."/>
            <person name="Wang A."/>
            <person name="Jiang F."/>
            <person name="Liu H."/>
            <person name="Zhao H."/>
            <person name="Xu D."/>
            <person name="Zhang Y."/>
        </authorList>
    </citation>
    <scope>NUCLEOTIDE SEQUENCE [LARGE SCALE GENOMIC DNA]</scope>
    <source>
        <strain evidence="2">cv. Punajuju</strain>
    </source>
</reference>
<gene>
    <name evidence="1" type="ORF">L2E82_31791</name>
</gene>
<dbReference type="Proteomes" id="UP001055811">
    <property type="component" value="Linkage Group LG06"/>
</dbReference>
<proteinExistence type="predicted"/>
<organism evidence="1 2">
    <name type="scientific">Cichorium intybus</name>
    <name type="common">Chicory</name>
    <dbReference type="NCBI Taxonomy" id="13427"/>
    <lineage>
        <taxon>Eukaryota</taxon>
        <taxon>Viridiplantae</taxon>
        <taxon>Streptophyta</taxon>
        <taxon>Embryophyta</taxon>
        <taxon>Tracheophyta</taxon>
        <taxon>Spermatophyta</taxon>
        <taxon>Magnoliopsida</taxon>
        <taxon>eudicotyledons</taxon>
        <taxon>Gunneridae</taxon>
        <taxon>Pentapetalae</taxon>
        <taxon>asterids</taxon>
        <taxon>campanulids</taxon>
        <taxon>Asterales</taxon>
        <taxon>Asteraceae</taxon>
        <taxon>Cichorioideae</taxon>
        <taxon>Cichorieae</taxon>
        <taxon>Cichoriinae</taxon>
        <taxon>Cichorium</taxon>
    </lineage>
</organism>
<dbReference type="EMBL" id="CM042014">
    <property type="protein sequence ID" value="KAI3720797.1"/>
    <property type="molecule type" value="Genomic_DNA"/>
</dbReference>
<evidence type="ECO:0000313" key="1">
    <source>
        <dbReference type="EMBL" id="KAI3720797.1"/>
    </source>
</evidence>
<sequence>MIVHVHLPFSCLLDLVQLFVCHTLCTRSSSLFLTSSEKLHREVASNDLVLMISTSNGESSSTLCFFILPRLHLFLSTRIVSSSTVLFGKKLGNCVCVFGDLIPDAR</sequence>
<protein>
    <submittedName>
        <fullName evidence="1">Uncharacterized protein</fullName>
    </submittedName>
</protein>